<name>A0A1I5DJY3_9FIRM</name>
<reference evidence="1 2" key="1">
    <citation type="submission" date="2016-10" db="EMBL/GenBank/DDBJ databases">
        <authorList>
            <person name="de Groot N.N."/>
        </authorList>
    </citation>
    <scope>NUCLEOTIDE SEQUENCE [LARGE SCALE GENOMIC DNA]</scope>
    <source>
        <strain evidence="1 2">DSM 1283</strain>
    </source>
</reference>
<evidence type="ECO:0000313" key="2">
    <source>
        <dbReference type="Proteomes" id="UP000198806"/>
    </source>
</evidence>
<evidence type="ECO:0000313" key="1">
    <source>
        <dbReference type="EMBL" id="SFN99575.1"/>
    </source>
</evidence>
<accession>A0A1I5DJY3</accession>
<dbReference type="Proteomes" id="UP000198806">
    <property type="component" value="Unassembled WGS sequence"/>
</dbReference>
<keyword evidence="2" id="KW-1185">Reference proteome</keyword>
<gene>
    <name evidence="1" type="ORF">SAMN04489757_10650</name>
</gene>
<sequence length="34" mass="4176">MTYEKGYCKVILQYPFLSHNIQLQILDKYHVYII</sequence>
<organism evidence="1 2">
    <name type="scientific">Anaerocolumna aminovalerica</name>
    <dbReference type="NCBI Taxonomy" id="1527"/>
    <lineage>
        <taxon>Bacteria</taxon>
        <taxon>Bacillati</taxon>
        <taxon>Bacillota</taxon>
        <taxon>Clostridia</taxon>
        <taxon>Lachnospirales</taxon>
        <taxon>Lachnospiraceae</taxon>
        <taxon>Anaerocolumna</taxon>
    </lineage>
</organism>
<dbReference type="AlphaFoldDB" id="A0A1I5DJY3"/>
<dbReference type="STRING" id="1527.SAMN04489757_10650"/>
<dbReference type="EMBL" id="FOWD01000006">
    <property type="protein sequence ID" value="SFN99575.1"/>
    <property type="molecule type" value="Genomic_DNA"/>
</dbReference>
<proteinExistence type="predicted"/>
<protein>
    <submittedName>
        <fullName evidence="1">Uncharacterized protein</fullName>
    </submittedName>
</protein>